<dbReference type="Pfam" id="PF13280">
    <property type="entry name" value="WYL"/>
    <property type="match status" value="1"/>
</dbReference>
<feature type="domain" description="WYL" evidence="2">
    <location>
        <begin position="691"/>
        <end position="753"/>
    </location>
</feature>
<keyword evidence="4" id="KW-0067">ATP-binding</keyword>
<evidence type="ECO:0000259" key="2">
    <source>
        <dbReference type="Pfam" id="PF13280"/>
    </source>
</evidence>
<gene>
    <name evidence="4" type="ORF">JI751_15070</name>
</gene>
<reference evidence="4 5" key="1">
    <citation type="submission" date="2021-01" db="EMBL/GenBank/DDBJ databases">
        <title>Genome seq and assembly of Nocardiodes sp. G10.</title>
        <authorList>
            <person name="Chhetri G."/>
        </authorList>
    </citation>
    <scope>NUCLEOTIDE SEQUENCE [LARGE SCALE GENOMIC DNA]</scope>
    <source>
        <strain evidence="4 5">G10</strain>
    </source>
</reference>
<evidence type="ECO:0000313" key="4">
    <source>
        <dbReference type="EMBL" id="MBL0748940.1"/>
    </source>
</evidence>
<feature type="compositionally biased region" description="Polar residues" evidence="1">
    <location>
        <begin position="176"/>
        <end position="187"/>
    </location>
</feature>
<evidence type="ECO:0000313" key="5">
    <source>
        <dbReference type="Proteomes" id="UP000636918"/>
    </source>
</evidence>
<proteinExistence type="predicted"/>
<evidence type="ECO:0000256" key="1">
    <source>
        <dbReference type="SAM" id="MobiDB-lite"/>
    </source>
</evidence>
<feature type="domain" description="Helicase XPB/Ssl2 N-terminal" evidence="3">
    <location>
        <begin position="477"/>
        <end position="598"/>
    </location>
</feature>
<dbReference type="RefSeq" id="WP_201938470.1">
    <property type="nucleotide sequence ID" value="NZ_JAERSG010000004.1"/>
</dbReference>
<organism evidence="4 5">
    <name type="scientific">Nocardioides baculatus</name>
    <dbReference type="NCBI Taxonomy" id="2801337"/>
    <lineage>
        <taxon>Bacteria</taxon>
        <taxon>Bacillati</taxon>
        <taxon>Actinomycetota</taxon>
        <taxon>Actinomycetes</taxon>
        <taxon>Propionibacteriales</taxon>
        <taxon>Nocardioidaceae</taxon>
        <taxon>Nocardioides</taxon>
    </lineage>
</organism>
<dbReference type="EMBL" id="JAERSG010000004">
    <property type="protein sequence ID" value="MBL0748940.1"/>
    <property type="molecule type" value="Genomic_DNA"/>
</dbReference>
<keyword evidence="5" id="KW-1185">Reference proteome</keyword>
<keyword evidence="4" id="KW-0378">Hydrolase</keyword>
<name>A0ABS1LBD7_9ACTN</name>
<feature type="region of interest" description="Disordered" evidence="1">
    <location>
        <begin position="171"/>
        <end position="192"/>
    </location>
</feature>
<evidence type="ECO:0000259" key="3">
    <source>
        <dbReference type="Pfam" id="PF13625"/>
    </source>
</evidence>
<dbReference type="InterPro" id="IPR026881">
    <property type="entry name" value="WYL_dom"/>
</dbReference>
<dbReference type="PROSITE" id="PS52050">
    <property type="entry name" value="WYL"/>
    <property type="match status" value="1"/>
</dbReference>
<dbReference type="InterPro" id="IPR032830">
    <property type="entry name" value="XPB/Ssl2_N"/>
</dbReference>
<protein>
    <submittedName>
        <fullName evidence="4">Helicase C-terminal domain-containing protein</fullName>
    </submittedName>
</protein>
<accession>A0ABS1LBD7</accession>
<comment type="caution">
    <text evidence="4">The sequence shown here is derived from an EMBL/GenBank/DDBJ whole genome shotgun (WGS) entry which is preliminary data.</text>
</comment>
<dbReference type="Proteomes" id="UP000636918">
    <property type="component" value="Unassembled WGS sequence"/>
</dbReference>
<keyword evidence="4" id="KW-0547">Nucleotide-binding</keyword>
<dbReference type="GO" id="GO:0004386">
    <property type="term" value="F:helicase activity"/>
    <property type="evidence" value="ECO:0007669"/>
    <property type="project" value="UniProtKB-KW"/>
</dbReference>
<sequence length="755" mass="78888">MSSRGRATPARTLADQLRSWPDERLVALLRARPDLATPAPQDSSQLASRAATRSSIHRALDGLDRLELSVLDALLVAGQTTSAGLVSIVHADPTRAGAALERLLDLALAWEAPGGIRALSGVADAMRGMPGLVSGLRPSSPEPPTAAQVAGLLAELSPAATAMLRHVDAHGGEGTTGSARRTVSPDQAASPAEELISRRLLVPREGDTVVLPGEVGLALRGGRTTTDPVDEVPPLATATRDPALVARTAAGAAFDVVRRTELLLDHWGVQPPSVLRSGGLAVRDLKAVARELHVDDAGAALLVEVALSAGLIAEGAEPDGTPAWLPTEEFDVWSGRPTAERWARLVGGWLASSRVPSLVGSRDQAGKSWNALAPELSSGLAEEARRLALRVLAGVPEGEVLAVGTGVASVVQHVEWLRPRRPAIFADLVTAALDEAAVLGVSGAGGLPPSGRLVADDDLPGAASALAPHLPRPVDHVLLQADLTAVAPGPLETEVARRLHLLADVESRGGATVYRFTSGSLRRGFDAGWSALEVREFLTGVSQTPVPQPLEFLVDDVARTFGSVRVGHAEAFLRADDEAALAALVHDPRSRTLGLRLLAPTVAISTSPLDVLLPRLRELGAAPVVEAADGTVRVSRPDLRRARSHRGRRPAGAVSARQAAQVQAVATAIRVGDRAESSRPASASTTTPSDALAALRDAIEGGTTVVIGYVDNHGATSERVVDPRRLDGGRLSAFDHRADDVREFAVHRITTVRRA</sequence>
<dbReference type="Pfam" id="PF13625">
    <property type="entry name" value="Helicase_C_3"/>
    <property type="match status" value="1"/>
</dbReference>
<keyword evidence="4" id="KW-0347">Helicase</keyword>